<proteinExistence type="predicted"/>
<sequence length="110" mass="11749">MRAPVTFINIRTEAPPRLQRRAGCRLSATGEATAAQLLWYRWAKPSPQPPTPPPPPPAVDTANPLQESTAAQANGAFDRMAAVEAENRPGRCCCCSPVLAEEGNTPALQT</sequence>
<keyword evidence="3" id="KW-1185">Reference proteome</keyword>
<dbReference type="Proteomes" id="UP001189429">
    <property type="component" value="Unassembled WGS sequence"/>
</dbReference>
<comment type="caution">
    <text evidence="2">The sequence shown here is derived from an EMBL/GenBank/DDBJ whole genome shotgun (WGS) entry which is preliminary data.</text>
</comment>
<evidence type="ECO:0000313" key="2">
    <source>
        <dbReference type="EMBL" id="CAK0816269.1"/>
    </source>
</evidence>
<feature type="compositionally biased region" description="Pro residues" evidence="1">
    <location>
        <begin position="46"/>
        <end position="58"/>
    </location>
</feature>
<evidence type="ECO:0000256" key="1">
    <source>
        <dbReference type="SAM" id="MobiDB-lite"/>
    </source>
</evidence>
<dbReference type="EMBL" id="CAUYUJ010006147">
    <property type="protein sequence ID" value="CAK0816269.1"/>
    <property type="molecule type" value="Genomic_DNA"/>
</dbReference>
<evidence type="ECO:0000313" key="3">
    <source>
        <dbReference type="Proteomes" id="UP001189429"/>
    </source>
</evidence>
<name>A0ABN9RCD4_9DINO</name>
<accession>A0ABN9RCD4</accession>
<feature type="region of interest" description="Disordered" evidence="1">
    <location>
        <begin position="43"/>
        <end position="62"/>
    </location>
</feature>
<gene>
    <name evidence="2" type="ORF">PCOR1329_LOCUS19292</name>
</gene>
<organism evidence="2 3">
    <name type="scientific">Prorocentrum cordatum</name>
    <dbReference type="NCBI Taxonomy" id="2364126"/>
    <lineage>
        <taxon>Eukaryota</taxon>
        <taxon>Sar</taxon>
        <taxon>Alveolata</taxon>
        <taxon>Dinophyceae</taxon>
        <taxon>Prorocentrales</taxon>
        <taxon>Prorocentraceae</taxon>
        <taxon>Prorocentrum</taxon>
    </lineage>
</organism>
<protein>
    <submittedName>
        <fullName evidence="2">Uncharacterized protein</fullName>
    </submittedName>
</protein>
<reference evidence="2" key="1">
    <citation type="submission" date="2023-10" db="EMBL/GenBank/DDBJ databases">
        <authorList>
            <person name="Chen Y."/>
            <person name="Shah S."/>
            <person name="Dougan E. K."/>
            <person name="Thang M."/>
            <person name="Chan C."/>
        </authorList>
    </citation>
    <scope>NUCLEOTIDE SEQUENCE [LARGE SCALE GENOMIC DNA]</scope>
</reference>